<sequence>MLQSIAAADNLPGIGNQSIAFFGQADLFLGFPQKQDHAKVFFQGLDMTADGRLRQKQLHGCACETAHFGYRQKDSELF</sequence>
<evidence type="ECO:0000313" key="1">
    <source>
        <dbReference type="EMBL" id="MPN53834.1"/>
    </source>
</evidence>
<dbReference type="EMBL" id="VSSQ01121394">
    <property type="protein sequence ID" value="MPN53834.1"/>
    <property type="molecule type" value="Genomic_DNA"/>
</dbReference>
<protein>
    <submittedName>
        <fullName evidence="1">Uncharacterized protein</fullName>
    </submittedName>
</protein>
<comment type="caution">
    <text evidence="1">The sequence shown here is derived from an EMBL/GenBank/DDBJ whole genome shotgun (WGS) entry which is preliminary data.</text>
</comment>
<organism evidence="1">
    <name type="scientific">bioreactor metagenome</name>
    <dbReference type="NCBI Taxonomy" id="1076179"/>
    <lineage>
        <taxon>unclassified sequences</taxon>
        <taxon>metagenomes</taxon>
        <taxon>ecological metagenomes</taxon>
    </lineage>
</organism>
<proteinExistence type="predicted"/>
<reference evidence="1" key="1">
    <citation type="submission" date="2019-08" db="EMBL/GenBank/DDBJ databases">
        <authorList>
            <person name="Kucharzyk K."/>
            <person name="Murdoch R.W."/>
            <person name="Higgins S."/>
            <person name="Loffler F."/>
        </authorList>
    </citation>
    <scope>NUCLEOTIDE SEQUENCE</scope>
</reference>
<dbReference type="AlphaFoldDB" id="A0A645J014"/>
<accession>A0A645J014</accession>
<name>A0A645J014_9ZZZZ</name>
<gene>
    <name evidence="1" type="ORF">SDC9_201501</name>
</gene>